<sequence length="247" mass="30173">MLETTIPKSIRQIIDEFIWSNFRPFTYKMLADRLRYESNTIVQRINRNPKYFKTVGDKPKIIELNKDLEEIYFYRDKNTCQICQKQKEPTELLIRLKDPYLKDDYNWENVITCCQDCKDINIIKKLSYKQKDEHIGTGNYIWEYKEIQIREVHKKKNPYFKLYFPDFKETEIEYVHYYEFNESSGQVWHHIIDENNEICENLSDILNYFGIQGWELMIIKPDTPDDPVEGWGMDHYIFKRKKKMEEI</sequence>
<dbReference type="EMBL" id="LAZR01002869">
    <property type="protein sequence ID" value="KKN24637.1"/>
    <property type="molecule type" value="Genomic_DNA"/>
</dbReference>
<gene>
    <name evidence="1" type="ORF">LCGC14_0892900</name>
</gene>
<organism evidence="1">
    <name type="scientific">marine sediment metagenome</name>
    <dbReference type="NCBI Taxonomy" id="412755"/>
    <lineage>
        <taxon>unclassified sequences</taxon>
        <taxon>metagenomes</taxon>
        <taxon>ecological metagenomes</taxon>
    </lineage>
</organism>
<name>A0A0F9PJE3_9ZZZZ</name>
<proteinExistence type="predicted"/>
<comment type="caution">
    <text evidence="1">The sequence shown here is derived from an EMBL/GenBank/DDBJ whole genome shotgun (WGS) entry which is preliminary data.</text>
</comment>
<protein>
    <submittedName>
        <fullName evidence="1">Uncharacterized protein</fullName>
    </submittedName>
</protein>
<evidence type="ECO:0000313" key="1">
    <source>
        <dbReference type="EMBL" id="KKN24637.1"/>
    </source>
</evidence>
<reference evidence="1" key="1">
    <citation type="journal article" date="2015" name="Nature">
        <title>Complex archaea that bridge the gap between prokaryotes and eukaryotes.</title>
        <authorList>
            <person name="Spang A."/>
            <person name="Saw J.H."/>
            <person name="Jorgensen S.L."/>
            <person name="Zaremba-Niedzwiedzka K."/>
            <person name="Martijn J."/>
            <person name="Lind A.E."/>
            <person name="van Eijk R."/>
            <person name="Schleper C."/>
            <person name="Guy L."/>
            <person name="Ettema T.J."/>
        </authorList>
    </citation>
    <scope>NUCLEOTIDE SEQUENCE</scope>
</reference>
<accession>A0A0F9PJE3</accession>
<dbReference type="AlphaFoldDB" id="A0A0F9PJE3"/>